<evidence type="ECO:0000313" key="4">
    <source>
        <dbReference type="Proteomes" id="UP000320160"/>
    </source>
</evidence>
<protein>
    <submittedName>
        <fullName evidence="3">ATP phosphoribosyltransferase regulatory subunit</fullName>
    </submittedName>
</protein>
<organism evidence="3 4">
    <name type="scientific">Sphingorhabdus contaminans</name>
    <dbReference type="NCBI Taxonomy" id="1343899"/>
    <lineage>
        <taxon>Bacteria</taxon>
        <taxon>Pseudomonadati</taxon>
        <taxon>Pseudomonadota</taxon>
        <taxon>Alphaproteobacteria</taxon>
        <taxon>Sphingomonadales</taxon>
        <taxon>Sphingomonadaceae</taxon>
        <taxon>Sphingorhabdus</taxon>
    </lineage>
</organism>
<proteinExistence type="predicted"/>
<dbReference type="Proteomes" id="UP000320160">
    <property type="component" value="Unassembled WGS sequence"/>
</dbReference>
<feature type="binding site" evidence="1">
    <location>
        <position position="127"/>
    </location>
    <ligand>
        <name>L-histidine</name>
        <dbReference type="ChEBI" id="CHEBI:57595"/>
    </ligand>
</feature>
<keyword evidence="4" id="KW-1185">Reference proteome</keyword>
<dbReference type="GO" id="GO:0006427">
    <property type="term" value="P:histidyl-tRNA aminoacylation"/>
    <property type="evidence" value="ECO:0007669"/>
    <property type="project" value="TreeGrafter"/>
</dbReference>
<evidence type="ECO:0000256" key="1">
    <source>
        <dbReference type="PIRSR" id="PIRSR001549-1"/>
    </source>
</evidence>
<evidence type="ECO:0000313" key="3">
    <source>
        <dbReference type="EMBL" id="TSB05113.1"/>
    </source>
</evidence>
<dbReference type="AlphaFoldDB" id="A0A553WKD1"/>
<dbReference type="OrthoDB" id="9769617at2"/>
<gene>
    <name evidence="3" type="ORF">FOM92_06980</name>
</gene>
<dbReference type="EMBL" id="VKKU01000001">
    <property type="protein sequence ID" value="TSB05113.1"/>
    <property type="molecule type" value="Genomic_DNA"/>
</dbReference>
<accession>A0A553WKD1</accession>
<feature type="binding site" evidence="1">
    <location>
        <begin position="83"/>
        <end position="85"/>
    </location>
    <ligand>
        <name>L-histidine</name>
        <dbReference type="ChEBI" id="CHEBI:57595"/>
    </ligand>
</feature>
<evidence type="ECO:0000259" key="2">
    <source>
        <dbReference type="Pfam" id="PF13393"/>
    </source>
</evidence>
<dbReference type="Gene3D" id="3.30.930.10">
    <property type="entry name" value="Bira Bifunctional Protein, Domain 2"/>
    <property type="match status" value="1"/>
</dbReference>
<dbReference type="PANTHER" id="PTHR43707">
    <property type="entry name" value="HISTIDYL-TRNA SYNTHETASE"/>
    <property type="match status" value="1"/>
</dbReference>
<dbReference type="InterPro" id="IPR041715">
    <property type="entry name" value="HisRS-like_core"/>
</dbReference>
<dbReference type="PIRSF" id="PIRSF001549">
    <property type="entry name" value="His-tRNA_synth"/>
    <property type="match status" value="1"/>
</dbReference>
<name>A0A553WKD1_9SPHN</name>
<comment type="caution">
    <text evidence="3">The sequence shown here is derived from an EMBL/GenBank/DDBJ whole genome shotgun (WGS) entry which is preliminary data.</text>
</comment>
<dbReference type="RefSeq" id="WP_143776029.1">
    <property type="nucleotide sequence ID" value="NZ_VKKU01000001.1"/>
</dbReference>
<dbReference type="PANTHER" id="PTHR43707:SF1">
    <property type="entry name" value="HISTIDINE--TRNA LIGASE, MITOCHONDRIAL-RELATED"/>
    <property type="match status" value="1"/>
</dbReference>
<dbReference type="InterPro" id="IPR045864">
    <property type="entry name" value="aa-tRNA-synth_II/BPL/LPL"/>
</dbReference>
<feature type="binding site" evidence="1">
    <location>
        <position position="113"/>
    </location>
    <ligand>
        <name>L-histidine</name>
        <dbReference type="ChEBI" id="CHEBI:57595"/>
    </ligand>
</feature>
<reference evidence="3 4" key="1">
    <citation type="submission" date="2019-07" db="EMBL/GenBank/DDBJ databases">
        <authorList>
            <person name="Park M."/>
        </authorList>
    </citation>
    <scope>NUCLEOTIDE SEQUENCE [LARGE SCALE GENOMIC DNA]</scope>
    <source>
        <strain evidence="3 4">KCTC32445</strain>
    </source>
</reference>
<dbReference type="GO" id="GO:0016757">
    <property type="term" value="F:glycosyltransferase activity"/>
    <property type="evidence" value="ECO:0007669"/>
    <property type="project" value="UniProtKB-KW"/>
</dbReference>
<feature type="binding site" evidence="1">
    <location>
        <position position="131"/>
    </location>
    <ligand>
        <name>L-histidine</name>
        <dbReference type="ChEBI" id="CHEBI:57595"/>
    </ligand>
</feature>
<dbReference type="GO" id="GO:0005737">
    <property type="term" value="C:cytoplasm"/>
    <property type="evidence" value="ECO:0007669"/>
    <property type="project" value="InterPro"/>
</dbReference>
<dbReference type="SUPFAM" id="SSF55681">
    <property type="entry name" value="Class II aaRS and biotin synthetases"/>
    <property type="match status" value="1"/>
</dbReference>
<dbReference type="InterPro" id="IPR004516">
    <property type="entry name" value="HisRS/HisZ"/>
</dbReference>
<dbReference type="GO" id="GO:0004821">
    <property type="term" value="F:histidine-tRNA ligase activity"/>
    <property type="evidence" value="ECO:0007669"/>
    <property type="project" value="TreeGrafter"/>
</dbReference>
<keyword evidence="3" id="KW-0808">Transferase</keyword>
<feature type="domain" description="Class II Histidinyl-tRNA synthetase (HisRS)-like catalytic core" evidence="2">
    <location>
        <begin position="12"/>
        <end position="311"/>
    </location>
</feature>
<keyword evidence="3" id="KW-0328">Glycosyltransferase</keyword>
<sequence>MTSISPDLLPEGFRDRLPVQAEAAIRVSRAMLNVMASHGYGRVSPAIAEFEASLSARSGGATRNSLLRFTDPVSGHTLALRGDITVQVGRIATTRMADAPRPLRLCYHGQILRLRARQLRPEREITQLGAELIGNESVAAALEIVTVAVEALEAAGVKDITVDFTLPDLVETLATKALPLSPDKIDAVRSELDMKDAGGLSALGADAYLPLLAATGPFAEAVQKLRAIDAGGALASRIGALESIAESLGDRATITLDPTERHGFEYQSWFGFTLFAKGYTAALGRGGTYAITRTGGGVEVATGFSLYPDPLIDIVAEKDENRRLFLPLGTLASKAAQMRGEGWITVAALDETDNARALDCAYVLTNGRAEPV</sequence>
<dbReference type="Pfam" id="PF13393">
    <property type="entry name" value="tRNA-synt_His"/>
    <property type="match status" value="1"/>
</dbReference>